<dbReference type="RefSeq" id="WP_173805174.1">
    <property type="nucleotide sequence ID" value="NZ_JABSNM010000007.1"/>
</dbReference>
<dbReference type="EC" id="2.7.1.4" evidence="7"/>
<dbReference type="PANTHER" id="PTHR43085:SF1">
    <property type="entry name" value="PSEUDOURIDINE KINASE-RELATED"/>
    <property type="match status" value="1"/>
</dbReference>
<dbReference type="EMBL" id="JABSNM010000007">
    <property type="protein sequence ID" value="NRT56199.1"/>
    <property type="molecule type" value="Genomic_DNA"/>
</dbReference>
<keyword evidence="8" id="KW-1185">Reference proteome</keyword>
<dbReference type="SUPFAM" id="SSF53613">
    <property type="entry name" value="Ribokinase-like"/>
    <property type="match status" value="1"/>
</dbReference>
<dbReference type="PANTHER" id="PTHR43085">
    <property type="entry name" value="HEXOKINASE FAMILY MEMBER"/>
    <property type="match status" value="1"/>
</dbReference>
<proteinExistence type="inferred from homology"/>
<comment type="similarity">
    <text evidence="1">Belongs to the carbohydrate kinase PfkB family.</text>
</comment>
<organism evidence="7 8">
    <name type="scientific">Sphaerotilus uruguayifluvii</name>
    <dbReference type="NCBI Taxonomy" id="2735897"/>
    <lineage>
        <taxon>Bacteria</taxon>
        <taxon>Pseudomonadati</taxon>
        <taxon>Pseudomonadota</taxon>
        <taxon>Betaproteobacteria</taxon>
        <taxon>Burkholderiales</taxon>
        <taxon>Sphaerotilaceae</taxon>
        <taxon>Sphaerotilus</taxon>
    </lineage>
</organism>
<evidence type="ECO:0000256" key="4">
    <source>
        <dbReference type="ARBA" id="ARBA00022777"/>
    </source>
</evidence>
<evidence type="ECO:0000259" key="6">
    <source>
        <dbReference type="Pfam" id="PF00294"/>
    </source>
</evidence>
<reference evidence="7 8" key="1">
    <citation type="submission" date="2020-05" db="EMBL/GenBank/DDBJ databases">
        <title>Genomic Encyclopedia of Type Strains, Phase IV (KMG-V): Genome sequencing to study the core and pangenomes of soil and plant-associated prokaryotes.</title>
        <authorList>
            <person name="Whitman W."/>
        </authorList>
    </citation>
    <scope>NUCLEOTIDE SEQUENCE [LARGE SCALE GENOMIC DNA]</scope>
    <source>
        <strain evidence="7 8">C29</strain>
    </source>
</reference>
<name>A0ABX2G450_9BURK</name>
<dbReference type="Gene3D" id="3.40.1190.20">
    <property type="match status" value="1"/>
</dbReference>
<evidence type="ECO:0000256" key="5">
    <source>
        <dbReference type="ARBA" id="ARBA00022840"/>
    </source>
</evidence>
<gene>
    <name evidence="7" type="ORF">HNQ01_001935</name>
</gene>
<keyword evidence="2 7" id="KW-0808">Transferase</keyword>
<dbReference type="InterPro" id="IPR011611">
    <property type="entry name" value="PfkB_dom"/>
</dbReference>
<dbReference type="InterPro" id="IPR029056">
    <property type="entry name" value="Ribokinase-like"/>
</dbReference>
<keyword evidence="4" id="KW-0418">Kinase</keyword>
<evidence type="ECO:0000256" key="1">
    <source>
        <dbReference type="ARBA" id="ARBA00010688"/>
    </source>
</evidence>
<evidence type="ECO:0000313" key="8">
    <source>
        <dbReference type="Proteomes" id="UP001516061"/>
    </source>
</evidence>
<keyword evidence="3" id="KW-0547">Nucleotide-binding</keyword>
<feature type="domain" description="Carbohydrate kinase PfkB" evidence="6">
    <location>
        <begin position="28"/>
        <end position="306"/>
    </location>
</feature>
<dbReference type="InterPro" id="IPR050306">
    <property type="entry name" value="PfkB_Carbo_kinase"/>
</dbReference>
<evidence type="ECO:0000256" key="2">
    <source>
        <dbReference type="ARBA" id="ARBA00022679"/>
    </source>
</evidence>
<keyword evidence="5" id="KW-0067">ATP-binding</keyword>
<dbReference type="GO" id="GO:0008865">
    <property type="term" value="F:fructokinase activity"/>
    <property type="evidence" value="ECO:0007669"/>
    <property type="project" value="UniProtKB-EC"/>
</dbReference>
<dbReference type="Proteomes" id="UP001516061">
    <property type="component" value="Unassembled WGS sequence"/>
</dbReference>
<protein>
    <submittedName>
        <fullName evidence="7">Fructokinase</fullName>
        <ecNumber evidence="7">2.7.1.4</ecNumber>
    </submittedName>
</protein>
<evidence type="ECO:0000256" key="3">
    <source>
        <dbReference type="ARBA" id="ARBA00022741"/>
    </source>
</evidence>
<accession>A0ABX2G450</accession>
<comment type="caution">
    <text evidence="7">The sequence shown here is derived from an EMBL/GenBank/DDBJ whole genome shotgun (WGS) entry which is preliminary data.</text>
</comment>
<sequence>MSPSLPIVICGESLLDVFQNGATPNGLHLDAVVGGSPLNVAAGVQRMGGRAVFLGAVSRDFLGDRILASIEQEGISTEALVRCDAPTTLSLVGVDAAGVPSYRFYGHGGADRQLLPGHLAALPAEVAAIHFGSYGCVVEPIGSTLRALVEARHRDTVISFDPNVRLNVEPSLAVWRDHIEWMASRTHLLKLSDEDFERLYPGEDIEALVARWQAAGVALVMMTRGGEGAFAWTRAGRVQVAAPKVTVQDTVGAGDTFQAATLIALAEIGRLTPQTLAGISLDEVSRVADFAARAAAITCTRRGPDLPRRAELRDQV</sequence>
<evidence type="ECO:0000313" key="7">
    <source>
        <dbReference type="EMBL" id="NRT56199.1"/>
    </source>
</evidence>
<dbReference type="CDD" id="cd01167">
    <property type="entry name" value="bac_FRK"/>
    <property type="match status" value="1"/>
</dbReference>
<dbReference type="Pfam" id="PF00294">
    <property type="entry name" value="PfkB"/>
    <property type="match status" value="1"/>
</dbReference>